<dbReference type="AlphaFoldDB" id="A0AAV9Q6T1"/>
<comment type="caution">
    <text evidence="2">The sequence shown here is derived from an EMBL/GenBank/DDBJ whole genome shotgun (WGS) entry which is preliminary data.</text>
</comment>
<proteinExistence type="predicted"/>
<protein>
    <submittedName>
        <fullName evidence="2">Uncharacterized protein</fullName>
    </submittedName>
</protein>
<accession>A0AAV9Q6T1</accession>
<keyword evidence="3" id="KW-1185">Reference proteome</keyword>
<feature type="region of interest" description="Disordered" evidence="1">
    <location>
        <begin position="11"/>
        <end position="85"/>
    </location>
</feature>
<sequence>MGCVTSRFGSCFRDRGVSGGPLHNQSSSKRKESHESQYKYTVPQVDSSCTAGPSKPPSGPIRPWRPTDDQRHELPGHDAPGRNEINKLRHYTATSREHNDAIEWRTSYPLTSTTEGVEHEVAESPSTPSWQGYEQEVLRLITVLRKRGDAFISDFFHNESEEYRTRLRARLFHQVIEPNKDKEEDCTRAAKRLVRDLPEILPFSDANRANSDLVAICDADIQLRKAMENDAGAWKPEWNKDGQNLEFPMFLRDQVIVFEGVKSVGTLVEGKASN</sequence>
<gene>
    <name evidence="2" type="ORF">LTR25_005570</name>
</gene>
<dbReference type="Proteomes" id="UP001345827">
    <property type="component" value="Unassembled WGS sequence"/>
</dbReference>
<evidence type="ECO:0000313" key="3">
    <source>
        <dbReference type="Proteomes" id="UP001345827"/>
    </source>
</evidence>
<organism evidence="2 3">
    <name type="scientific">Vermiconidia calcicola</name>
    <dbReference type="NCBI Taxonomy" id="1690605"/>
    <lineage>
        <taxon>Eukaryota</taxon>
        <taxon>Fungi</taxon>
        <taxon>Dikarya</taxon>
        <taxon>Ascomycota</taxon>
        <taxon>Pezizomycotina</taxon>
        <taxon>Dothideomycetes</taxon>
        <taxon>Dothideomycetidae</taxon>
        <taxon>Mycosphaerellales</taxon>
        <taxon>Extremaceae</taxon>
        <taxon>Vermiconidia</taxon>
    </lineage>
</organism>
<dbReference type="EMBL" id="JAXLQG010000008">
    <property type="protein sequence ID" value="KAK5536895.1"/>
    <property type="molecule type" value="Genomic_DNA"/>
</dbReference>
<reference evidence="2 3" key="1">
    <citation type="submission" date="2023-06" db="EMBL/GenBank/DDBJ databases">
        <title>Black Yeasts Isolated from many extreme environments.</title>
        <authorList>
            <person name="Coleine C."/>
            <person name="Stajich J.E."/>
            <person name="Selbmann L."/>
        </authorList>
    </citation>
    <scope>NUCLEOTIDE SEQUENCE [LARGE SCALE GENOMIC DNA]</scope>
    <source>
        <strain evidence="2 3">CCFEE 5887</strain>
    </source>
</reference>
<feature type="compositionally biased region" description="Basic and acidic residues" evidence="1">
    <location>
        <begin position="65"/>
        <end position="85"/>
    </location>
</feature>
<name>A0AAV9Q6T1_9PEZI</name>
<evidence type="ECO:0000256" key="1">
    <source>
        <dbReference type="SAM" id="MobiDB-lite"/>
    </source>
</evidence>
<evidence type="ECO:0000313" key="2">
    <source>
        <dbReference type="EMBL" id="KAK5536895.1"/>
    </source>
</evidence>